<gene>
    <name evidence="2" type="ordered locus">Caur_1100</name>
</gene>
<feature type="transmembrane region" description="Helical" evidence="1">
    <location>
        <begin position="162"/>
        <end position="182"/>
    </location>
</feature>
<evidence type="ECO:0000313" key="3">
    <source>
        <dbReference type="Proteomes" id="UP000002008"/>
    </source>
</evidence>
<keyword evidence="1" id="KW-0812">Transmembrane</keyword>
<dbReference type="RefSeq" id="WP_012256987.1">
    <property type="nucleotide sequence ID" value="NC_010175.1"/>
</dbReference>
<dbReference type="STRING" id="324602.Caur_1100"/>
<dbReference type="EnsemblBacteria" id="ABY34331">
    <property type="protein sequence ID" value="ABY34331"/>
    <property type="gene ID" value="Caur_1100"/>
</dbReference>
<keyword evidence="1" id="KW-0472">Membrane</keyword>
<dbReference type="InParanoid" id="A9WJ54"/>
<protein>
    <recommendedName>
        <fullName evidence="4">ABC-2 type transporter</fullName>
    </recommendedName>
</protein>
<feature type="transmembrane region" description="Helical" evidence="1">
    <location>
        <begin position="20"/>
        <end position="39"/>
    </location>
</feature>
<evidence type="ECO:0000256" key="1">
    <source>
        <dbReference type="SAM" id="Phobius"/>
    </source>
</evidence>
<feature type="transmembrane region" description="Helical" evidence="1">
    <location>
        <begin position="92"/>
        <end position="118"/>
    </location>
</feature>
<keyword evidence="1" id="KW-1133">Transmembrane helix</keyword>
<dbReference type="PATRIC" id="fig|324602.8.peg.1258"/>
<accession>A9WJ54</accession>
<dbReference type="KEGG" id="cau:Caur_1100"/>
<keyword evidence="3" id="KW-1185">Reference proteome</keyword>
<dbReference type="Proteomes" id="UP000002008">
    <property type="component" value="Chromosome"/>
</dbReference>
<organism evidence="2 3">
    <name type="scientific">Chloroflexus aurantiacus (strain ATCC 29366 / DSM 635 / J-10-fl)</name>
    <dbReference type="NCBI Taxonomy" id="324602"/>
    <lineage>
        <taxon>Bacteria</taxon>
        <taxon>Bacillati</taxon>
        <taxon>Chloroflexota</taxon>
        <taxon>Chloroflexia</taxon>
        <taxon>Chloroflexales</taxon>
        <taxon>Chloroflexineae</taxon>
        <taxon>Chloroflexaceae</taxon>
        <taxon>Chloroflexus</taxon>
    </lineage>
</organism>
<dbReference type="eggNOG" id="ENOG5033ZDF">
    <property type="taxonomic scope" value="Bacteria"/>
</dbReference>
<dbReference type="HOGENOM" id="CLU_1072384_0_0_0"/>
<dbReference type="AlphaFoldDB" id="A9WJ54"/>
<reference evidence="3" key="1">
    <citation type="journal article" date="2011" name="BMC Genomics">
        <title>Complete genome sequence of the filamentous anoxygenic phototrophic bacterium Chloroflexus aurantiacus.</title>
        <authorList>
            <person name="Tang K.H."/>
            <person name="Barry K."/>
            <person name="Chertkov O."/>
            <person name="Dalin E."/>
            <person name="Han C.S."/>
            <person name="Hauser L.J."/>
            <person name="Honchak B.M."/>
            <person name="Karbach L.E."/>
            <person name="Land M.L."/>
            <person name="Lapidus A."/>
            <person name="Larimer F.W."/>
            <person name="Mikhailova N."/>
            <person name="Pitluck S."/>
            <person name="Pierson B.K."/>
            <person name="Blankenship R.E."/>
        </authorList>
    </citation>
    <scope>NUCLEOTIDE SEQUENCE [LARGE SCALE GENOMIC DNA]</scope>
    <source>
        <strain evidence="3">ATCC 29366 / DSM 635 / J-10-fl</strain>
    </source>
</reference>
<name>A9WJ54_CHLAA</name>
<evidence type="ECO:0008006" key="4">
    <source>
        <dbReference type="Google" id="ProtNLM"/>
    </source>
</evidence>
<dbReference type="EMBL" id="CP000909">
    <property type="protein sequence ID" value="ABY34331.1"/>
    <property type="molecule type" value="Genomic_DNA"/>
</dbReference>
<evidence type="ECO:0000313" key="2">
    <source>
        <dbReference type="EMBL" id="ABY34331.1"/>
    </source>
</evidence>
<sequence>MIRTGKQAILLTGFTLLEYLRSGRFFLELTIVIASYVVFLRPTGTPMNAGYLFTVAGIFGPVLAILSTGFMIGLGDRPQGYIILSHNVSRGAYLIGLFYAACLVVLVMYGILCLLVALTNRVVDLDLIGWFLASLPLILNIGLFSALTILLSPLVLGTGWRLFVLALIALALSSNVIGGPIINQLEEINPFLVTILRAVQTVLSGPLVPIFYGYQISISGSFSEVSVWANLVAQSSLLLAFLGLARYAFNQRDLIFSVS</sequence>
<feature type="transmembrane region" description="Helical" evidence="1">
    <location>
        <begin position="130"/>
        <end position="156"/>
    </location>
</feature>
<feature type="transmembrane region" description="Helical" evidence="1">
    <location>
        <begin position="227"/>
        <end position="249"/>
    </location>
</feature>
<feature type="transmembrane region" description="Helical" evidence="1">
    <location>
        <begin position="194"/>
        <end position="215"/>
    </location>
</feature>
<feature type="transmembrane region" description="Helical" evidence="1">
    <location>
        <begin position="51"/>
        <end position="72"/>
    </location>
</feature>
<proteinExistence type="predicted"/>